<reference evidence="1 2" key="1">
    <citation type="submission" date="2019-08" db="EMBL/GenBank/DDBJ databases">
        <title>The draft genome of Lelliottia nimipressuralis strain CICC 24156.</title>
        <authorList>
            <person name="Wu W."/>
            <person name="Feng Y."/>
            <person name="Zong Z."/>
        </authorList>
    </citation>
    <scope>NUCLEOTIDE SEQUENCE [LARGE SCALE GENOMIC DNA]</scope>
    <source>
        <strain evidence="1 2">CICC 24156</strain>
    </source>
</reference>
<dbReference type="RefSeq" id="WP_129036401.1">
    <property type="nucleotide sequence ID" value="NZ_SDDX01000041.1"/>
</dbReference>
<name>A0ABY3NX48_9ENTR</name>
<proteinExistence type="predicted"/>
<evidence type="ECO:0000313" key="2">
    <source>
        <dbReference type="Proteomes" id="UP000323910"/>
    </source>
</evidence>
<dbReference type="EMBL" id="VTFR01000018">
    <property type="protein sequence ID" value="TYT28534.1"/>
    <property type="molecule type" value="Genomic_DNA"/>
</dbReference>
<organism evidence="1 2">
    <name type="scientific">Lelliottia nimipressuralis</name>
    <dbReference type="NCBI Taxonomy" id="69220"/>
    <lineage>
        <taxon>Bacteria</taxon>
        <taxon>Pseudomonadati</taxon>
        <taxon>Pseudomonadota</taxon>
        <taxon>Gammaproteobacteria</taxon>
        <taxon>Enterobacterales</taxon>
        <taxon>Enterobacteriaceae</taxon>
        <taxon>Lelliottia</taxon>
    </lineage>
</organism>
<evidence type="ECO:0000313" key="1">
    <source>
        <dbReference type="EMBL" id="TYT28534.1"/>
    </source>
</evidence>
<comment type="caution">
    <text evidence="1">The sequence shown here is derived from an EMBL/GenBank/DDBJ whole genome shotgun (WGS) entry which is preliminary data.</text>
</comment>
<gene>
    <name evidence="1" type="ORF">FZO59_21780</name>
</gene>
<dbReference type="Proteomes" id="UP000323910">
    <property type="component" value="Unassembled WGS sequence"/>
</dbReference>
<accession>A0ABY3NX48</accession>
<sequence length="201" mass="23292">MSFVVFSDDYFFTQSVGWLASIDSLCEENLCIIDIYSFFSLRDIIYRVCNELTDSYSIILVKGRGVLSEVLSSLEGISRTSSVTEFTLFIKEGRRYTTYNILNMINRLRELRGLTHTEISLASALRRQNNITATSQYLHCSTKLVYQRVSVVAQKMNLRYATQIQYFLHSEYTIEELEQIDCMKHRPDIGVLQNNEPSPHQ</sequence>
<evidence type="ECO:0008006" key="3">
    <source>
        <dbReference type="Google" id="ProtNLM"/>
    </source>
</evidence>
<keyword evidence="2" id="KW-1185">Reference proteome</keyword>
<protein>
    <recommendedName>
        <fullName evidence="3">HTH luxR-type domain-containing protein</fullName>
    </recommendedName>
</protein>